<gene>
    <name evidence="1" type="ORF">PN838_04095</name>
</gene>
<protein>
    <submittedName>
        <fullName evidence="1">Cupin domain-containing protein</fullName>
    </submittedName>
</protein>
<comment type="caution">
    <text evidence="1">The sequence shown here is derived from an EMBL/GenBank/DDBJ whole genome shotgun (WGS) entry which is preliminary data.</text>
</comment>
<accession>A0ABT5FAI5</accession>
<sequence>MYSPFSPHQGETIESALAYSIGFRAPSSQELLSGIADHIIDQNLGLDRFTDTVINNDTSGFGLSPANITQLQKQVLDLVGDKAQFEHYLLTRLTAATRELNVEPLAERIPADYGNELFNSEIEIQKVLGVKLAISSDEENLTLFCDGENYPLSSQQVEFANKLISCSSSETLILKNMIFV</sequence>
<organism evidence="1 2">
    <name type="scientific">Psychrosphaera algicola</name>
    <dbReference type="NCBI Taxonomy" id="3023714"/>
    <lineage>
        <taxon>Bacteria</taxon>
        <taxon>Pseudomonadati</taxon>
        <taxon>Pseudomonadota</taxon>
        <taxon>Gammaproteobacteria</taxon>
        <taxon>Alteromonadales</taxon>
        <taxon>Pseudoalteromonadaceae</taxon>
        <taxon>Psychrosphaera</taxon>
    </lineage>
</organism>
<keyword evidence="2" id="KW-1185">Reference proteome</keyword>
<dbReference type="Proteomes" id="UP001528411">
    <property type="component" value="Unassembled WGS sequence"/>
</dbReference>
<proteinExistence type="predicted"/>
<dbReference type="Gene3D" id="3.40.366.30">
    <property type="entry name" value="50S ribosomal protein L16 arginine hydroxylase, Chain A, Domain 2"/>
    <property type="match status" value="1"/>
</dbReference>
<dbReference type="SUPFAM" id="SSF51197">
    <property type="entry name" value="Clavaminate synthase-like"/>
    <property type="match status" value="1"/>
</dbReference>
<reference evidence="1 2" key="1">
    <citation type="submission" date="2023-01" db="EMBL/GenBank/DDBJ databases">
        <title>Psychrosphaera sp. nov., isolated from marine algae.</title>
        <authorList>
            <person name="Bayburt H."/>
            <person name="Choi B.J."/>
            <person name="Kim J.M."/>
            <person name="Choi D.G."/>
            <person name="Jeon C.O."/>
        </authorList>
    </citation>
    <scope>NUCLEOTIDE SEQUENCE [LARGE SCALE GENOMIC DNA]</scope>
    <source>
        <strain evidence="1 2">G1-22</strain>
    </source>
</reference>
<evidence type="ECO:0000313" key="1">
    <source>
        <dbReference type="EMBL" id="MDC2888139.1"/>
    </source>
</evidence>
<name>A0ABT5FAI5_9GAMM</name>
<evidence type="ECO:0000313" key="2">
    <source>
        <dbReference type="Proteomes" id="UP001528411"/>
    </source>
</evidence>
<dbReference type="EMBL" id="JAQOMS010000002">
    <property type="protein sequence ID" value="MDC2888139.1"/>
    <property type="molecule type" value="Genomic_DNA"/>
</dbReference>